<accession>A0A5B7EJT6</accession>
<gene>
    <name evidence="2" type="ORF">E2C01_028181</name>
</gene>
<proteinExistence type="predicted"/>
<dbReference type="AlphaFoldDB" id="A0A5B7EJT6"/>
<dbReference type="Proteomes" id="UP000324222">
    <property type="component" value="Unassembled WGS sequence"/>
</dbReference>
<keyword evidence="1" id="KW-0812">Transmembrane</keyword>
<comment type="caution">
    <text evidence="2">The sequence shown here is derived from an EMBL/GenBank/DDBJ whole genome shotgun (WGS) entry which is preliminary data.</text>
</comment>
<feature type="transmembrane region" description="Helical" evidence="1">
    <location>
        <begin position="6"/>
        <end position="30"/>
    </location>
</feature>
<keyword evidence="1" id="KW-0472">Membrane</keyword>
<keyword evidence="3" id="KW-1185">Reference proteome</keyword>
<reference evidence="2 3" key="1">
    <citation type="submission" date="2019-05" db="EMBL/GenBank/DDBJ databases">
        <title>Another draft genome of Portunus trituberculatus and its Hox gene families provides insights of decapod evolution.</title>
        <authorList>
            <person name="Jeong J.-H."/>
            <person name="Song I."/>
            <person name="Kim S."/>
            <person name="Choi T."/>
            <person name="Kim D."/>
            <person name="Ryu S."/>
            <person name="Kim W."/>
        </authorList>
    </citation>
    <scope>NUCLEOTIDE SEQUENCE [LARGE SCALE GENOMIC DNA]</scope>
    <source>
        <tissue evidence="2">Muscle</tissue>
    </source>
</reference>
<dbReference type="EMBL" id="VSRR010003130">
    <property type="protein sequence ID" value="MPC34780.1"/>
    <property type="molecule type" value="Genomic_DNA"/>
</dbReference>
<evidence type="ECO:0000256" key="1">
    <source>
        <dbReference type="SAM" id="Phobius"/>
    </source>
</evidence>
<evidence type="ECO:0000313" key="2">
    <source>
        <dbReference type="EMBL" id="MPC34780.1"/>
    </source>
</evidence>
<keyword evidence="1" id="KW-1133">Transmembrane helix</keyword>
<sequence>MLVVKSIVVVVMVMVVVVVMVVSWGGGSVVKPQTGSRAMPGACLGLRQGHMKAASVTAGMQSFERQTFVY</sequence>
<protein>
    <submittedName>
        <fullName evidence="2">Uncharacterized protein</fullName>
    </submittedName>
</protein>
<name>A0A5B7EJT6_PORTR</name>
<evidence type="ECO:0000313" key="3">
    <source>
        <dbReference type="Proteomes" id="UP000324222"/>
    </source>
</evidence>
<organism evidence="2 3">
    <name type="scientific">Portunus trituberculatus</name>
    <name type="common">Swimming crab</name>
    <name type="synonym">Neptunus trituberculatus</name>
    <dbReference type="NCBI Taxonomy" id="210409"/>
    <lineage>
        <taxon>Eukaryota</taxon>
        <taxon>Metazoa</taxon>
        <taxon>Ecdysozoa</taxon>
        <taxon>Arthropoda</taxon>
        <taxon>Crustacea</taxon>
        <taxon>Multicrustacea</taxon>
        <taxon>Malacostraca</taxon>
        <taxon>Eumalacostraca</taxon>
        <taxon>Eucarida</taxon>
        <taxon>Decapoda</taxon>
        <taxon>Pleocyemata</taxon>
        <taxon>Brachyura</taxon>
        <taxon>Eubrachyura</taxon>
        <taxon>Portunoidea</taxon>
        <taxon>Portunidae</taxon>
        <taxon>Portuninae</taxon>
        <taxon>Portunus</taxon>
    </lineage>
</organism>